<dbReference type="GO" id="GO:0003690">
    <property type="term" value="F:double-stranded DNA binding"/>
    <property type="evidence" value="ECO:0007669"/>
    <property type="project" value="InterPro"/>
</dbReference>
<dbReference type="OrthoDB" id="5404651at2759"/>
<sequence>MALVTQFLSGIRGHVLNQEDEQLAQWLRVEPPVPDHYHRLAAELRSAFPAKSDALSKLIDNCLPEEDEVQEGKGSPWPGFNSFMKEYMEYWRDVDFDDAVKLHSLLSNLLNSCANALANPTYGSMLLKTSMSISKSLCKLVMILMKQPHLLAQIHQGASGEEGERKSIAETAADILQKIFTSCLMDRTSKRFDPPKGKKVGVYTFANLILRLFISSHKSRLAVQMLTNIDNIGPPLSLYPASQRVTYLYHLGRLWYNCNHFMRAQTCFSEAYLQCPPAFLSHRRIILSYLIPTNLLLGRFPSAQLLSRPEAAGIGEIFLPICRAIKTGDFVSYYDAMERARPWLEAKGVYWALFENCKTLVWRSLTRKTFMLTYTPGQGSTKKAPVLDLEDVVTVATYVQRRLEGWTPAPRHPGHRTNGQTNSMFMRAVANSADASLRATTLMPPPGGKARELPMDGGLIFGNEPVTLENVRGIVVGLVAMGLLNGFVSYSQNKFAIEGTKRAGGNPVAAGWPEVWKVGLERLSEGPDGEGVDIRRVPAWVKGTNGR</sequence>
<accession>A0A420YIF6</accession>
<dbReference type="GO" id="GO:0003723">
    <property type="term" value="F:RNA binding"/>
    <property type="evidence" value="ECO:0007669"/>
    <property type="project" value="InterPro"/>
</dbReference>
<dbReference type="PANTHER" id="PTHR12732:SF8">
    <property type="entry name" value="NUCLEAR MRNA EXPORT PROTEIN THP1"/>
    <property type="match status" value="1"/>
</dbReference>
<gene>
    <name evidence="1" type="ORF">DL546_008591</name>
</gene>
<comment type="caution">
    <text evidence="1">The sequence shown here is derived from an EMBL/GenBank/DDBJ whole genome shotgun (WGS) entry which is preliminary data.</text>
</comment>
<evidence type="ECO:0000313" key="1">
    <source>
        <dbReference type="EMBL" id="RKU47635.1"/>
    </source>
</evidence>
<keyword evidence="2" id="KW-1185">Reference proteome</keyword>
<dbReference type="PANTHER" id="PTHR12732">
    <property type="entry name" value="UNCHARACTERIZED PROTEASOME COMPONENT REGION PCI-CONTAINING"/>
    <property type="match status" value="1"/>
</dbReference>
<dbReference type="Proteomes" id="UP000275385">
    <property type="component" value="Unassembled WGS sequence"/>
</dbReference>
<name>A0A420YIF6_9PEZI</name>
<dbReference type="EMBL" id="QVQW01000008">
    <property type="protein sequence ID" value="RKU47635.1"/>
    <property type="molecule type" value="Genomic_DNA"/>
</dbReference>
<evidence type="ECO:0008006" key="3">
    <source>
        <dbReference type="Google" id="ProtNLM"/>
    </source>
</evidence>
<protein>
    <recommendedName>
        <fullName evidence="3">PCI domain-containing protein</fullName>
    </recommendedName>
</protein>
<dbReference type="SMART" id="SM00753">
    <property type="entry name" value="PAM"/>
    <property type="match status" value="1"/>
</dbReference>
<dbReference type="AlphaFoldDB" id="A0A420YIF6"/>
<organism evidence="1 2">
    <name type="scientific">Coniochaeta pulveracea</name>
    <dbReference type="NCBI Taxonomy" id="177199"/>
    <lineage>
        <taxon>Eukaryota</taxon>
        <taxon>Fungi</taxon>
        <taxon>Dikarya</taxon>
        <taxon>Ascomycota</taxon>
        <taxon>Pezizomycotina</taxon>
        <taxon>Sordariomycetes</taxon>
        <taxon>Sordariomycetidae</taxon>
        <taxon>Coniochaetales</taxon>
        <taxon>Coniochaetaceae</taxon>
        <taxon>Coniochaeta</taxon>
    </lineage>
</organism>
<reference evidence="1 2" key="1">
    <citation type="submission" date="2018-08" db="EMBL/GenBank/DDBJ databases">
        <title>Draft genome of the lignicolous fungus Coniochaeta pulveracea.</title>
        <authorList>
            <person name="Borstlap C.J."/>
            <person name="De Witt R.N."/>
            <person name="Botha A."/>
            <person name="Volschenk H."/>
        </authorList>
    </citation>
    <scope>NUCLEOTIDE SEQUENCE [LARGE SCALE GENOMIC DNA]</scope>
    <source>
        <strain evidence="1 2">CAB683</strain>
    </source>
</reference>
<proteinExistence type="predicted"/>
<dbReference type="STRING" id="177199.A0A420YIF6"/>
<dbReference type="InterPro" id="IPR045114">
    <property type="entry name" value="Csn12-like"/>
</dbReference>
<evidence type="ECO:0000313" key="2">
    <source>
        <dbReference type="Proteomes" id="UP000275385"/>
    </source>
</evidence>